<dbReference type="Pfam" id="PF25644">
    <property type="entry name" value="Seadorna_VP4"/>
    <property type="match status" value="1"/>
</dbReference>
<dbReference type="EMBL" id="BDQA01000268">
    <property type="protein sequence ID" value="GBH21708.1"/>
    <property type="molecule type" value="Genomic_RNA"/>
</dbReference>
<reference evidence="1" key="1">
    <citation type="submission" date="2017-04" db="EMBL/GenBank/DDBJ databases">
        <title>Unveiling RNA virosphere associated with marine microorganisms.</title>
        <authorList>
            <person name="Urayama S."/>
            <person name="Takaki Y."/>
            <person name="Nishi S."/>
            <person name="Yoshida Y."/>
            <person name="Deguchi S."/>
            <person name="Takai K."/>
            <person name="Nunoura T."/>
        </authorList>
    </citation>
    <scope>NUCLEOTIDE SEQUENCE</scope>
</reference>
<accession>A0A2V0RGS1</accession>
<comment type="caution">
    <text evidence="1">The sequence shown here is derived from an EMBL/GenBank/DDBJ whole genome shotgun (WGS) entry which is preliminary data.</text>
</comment>
<name>A0A2V0RGS1_9ZZZZ</name>
<evidence type="ECO:0000313" key="1">
    <source>
        <dbReference type="EMBL" id="GBH21708.1"/>
    </source>
</evidence>
<proteinExistence type="predicted"/>
<sequence>MATFDYDVTSTAANLTRIGLDRYAPDSSFGSALKPRLVASNEREHALALRLNKIEHNILENRKQEHLDRDALKQDFNATASVLDTVIDFDNHTEHMLHNIAAQVKAVDHEREKEMTLILSAVNENSVAIDNIIKDVQILDNTQRAELILEQITDVARSTAKAAEIAADGIGVVPVFGPSIANGAKVVANGAELVANTADAIKASGILRELDTVFKAVNTVHERPANLVAASVEATNTASELVGKLKVLMDAAKRRNDAGFSKLTNKDTIRMSTFEYPDQQNEYFTHVVYNLHPTNGALGMQVEVRENLIRYDLRKQYGILDVNKFGTSVMQSGAIVGIQGSKTTDQFPLKSSISHCLALVQALSELSGQMDGVSIASYLEQYFVLNLLPDKRPIVNLMNKKLHDLQFSPAGVNWHLYETELIASMAAAKPIYRAEVEAKFPGAGMKLVPDKFASLEATPHLIDLDTQHRIADYGIYEYMVGPFTHSGTYRVNVIVDQLGYNVWYMQVMGVNGQVVSANATDGAPLTTALSFSVSSRGFIDNEQGCDRKMIRIYSKGCKNVRISAGWGPTPAKARISPKTLEEHVSNPMDYSVFKRHLDPTRTITSGNRLWTDYTIPGNWNTLT</sequence>
<dbReference type="AlphaFoldDB" id="A0A2V0RGS1"/>
<dbReference type="InterPro" id="IPR026383">
    <property type="entry name" value="Seadorna_VP4"/>
</dbReference>
<protein>
    <submittedName>
        <fullName evidence="1">VP4</fullName>
    </submittedName>
</protein>
<dbReference type="NCBIfam" id="TIGR04235">
    <property type="entry name" value="seadorna_VP4"/>
    <property type="match status" value="1"/>
</dbReference>
<organism evidence="1">
    <name type="scientific">viral metagenome</name>
    <dbReference type="NCBI Taxonomy" id="1070528"/>
    <lineage>
        <taxon>unclassified sequences</taxon>
        <taxon>metagenomes</taxon>
        <taxon>organismal metagenomes</taxon>
    </lineage>
</organism>